<organism evidence="2">
    <name type="scientific">marine metagenome</name>
    <dbReference type="NCBI Taxonomy" id="408172"/>
    <lineage>
        <taxon>unclassified sequences</taxon>
        <taxon>metagenomes</taxon>
        <taxon>ecological metagenomes</taxon>
    </lineage>
</organism>
<dbReference type="GO" id="GO:0020037">
    <property type="term" value="F:heme binding"/>
    <property type="evidence" value="ECO:0007669"/>
    <property type="project" value="InterPro"/>
</dbReference>
<dbReference type="Gene3D" id="1.10.630.10">
    <property type="entry name" value="Cytochrome P450"/>
    <property type="match status" value="1"/>
</dbReference>
<name>A0A382LIE0_9ZZZZ</name>
<dbReference type="PANTHER" id="PTHR46696:SF1">
    <property type="entry name" value="CYTOCHROME P450 YJIB-RELATED"/>
    <property type="match status" value="1"/>
</dbReference>
<reference evidence="2" key="1">
    <citation type="submission" date="2018-05" db="EMBL/GenBank/DDBJ databases">
        <authorList>
            <person name="Lanie J.A."/>
            <person name="Ng W.-L."/>
            <person name="Kazmierczak K.M."/>
            <person name="Andrzejewski T.M."/>
            <person name="Davidsen T.M."/>
            <person name="Wayne K.J."/>
            <person name="Tettelin H."/>
            <person name="Glass J.I."/>
            <person name="Rusch D."/>
            <person name="Podicherti R."/>
            <person name="Tsui H.-C.T."/>
            <person name="Winkler M.E."/>
        </authorList>
    </citation>
    <scope>NUCLEOTIDE SEQUENCE</scope>
</reference>
<evidence type="ECO:0000313" key="2">
    <source>
        <dbReference type="EMBL" id="SVC34862.1"/>
    </source>
</evidence>
<dbReference type="EMBL" id="UINC01086420">
    <property type="protein sequence ID" value="SVC34862.1"/>
    <property type="molecule type" value="Genomic_DNA"/>
</dbReference>
<dbReference type="GO" id="GO:0004497">
    <property type="term" value="F:monooxygenase activity"/>
    <property type="evidence" value="ECO:0007669"/>
    <property type="project" value="InterPro"/>
</dbReference>
<dbReference type="AlphaFoldDB" id="A0A382LIE0"/>
<dbReference type="SUPFAM" id="SSF48264">
    <property type="entry name" value="Cytochrome P450"/>
    <property type="match status" value="1"/>
</dbReference>
<dbReference type="InterPro" id="IPR001128">
    <property type="entry name" value="Cyt_P450"/>
</dbReference>
<sequence>MTEENLVTITTYETAREAYLSRDLKQALYDAGEVVMSDVLVNLHGEEHRSRRRLENRLYRREVFYKYENELFPEIIEETIAPHLGAGKAELVSLSHQLMMNLAALTAGVDRLIGTPEETFRLYDYLMTFIEGATLAHYQGDRKTKEQEIKDALAAFDEEFLVPGIVRRSTLIGELEKGKIEESDLPQDVLTVLLRNVDHLNLTHEVILREIAFYLLAGAHTSATAFTRTMHNIFEWLDEDVDHKEKICCSDFIRRCVHETIRLQPSSPVSQRWAETDIQLASGSTIRKGDKVVIDLIQVNRDASVFGEDADKFNPERKLPLSVPEHGLSFGLGMHACIGKDLAAGILGGDNEKPESHLNGLITMAVQNMLANGCRPDPNTPPTMNPSTSRPYFGEYPVIFDS</sequence>
<dbReference type="InterPro" id="IPR017972">
    <property type="entry name" value="Cyt_P450_CS"/>
</dbReference>
<evidence type="ECO:0000256" key="1">
    <source>
        <dbReference type="ARBA" id="ARBA00010617"/>
    </source>
</evidence>
<proteinExistence type="inferred from homology"/>
<dbReference type="GO" id="GO:0016705">
    <property type="term" value="F:oxidoreductase activity, acting on paired donors, with incorporation or reduction of molecular oxygen"/>
    <property type="evidence" value="ECO:0007669"/>
    <property type="project" value="InterPro"/>
</dbReference>
<gene>
    <name evidence="2" type="ORF">METZ01_LOCUS287716</name>
</gene>
<dbReference type="CDD" id="cd00302">
    <property type="entry name" value="cytochrome_P450"/>
    <property type="match status" value="1"/>
</dbReference>
<dbReference type="PROSITE" id="PS00086">
    <property type="entry name" value="CYTOCHROME_P450"/>
    <property type="match status" value="1"/>
</dbReference>
<accession>A0A382LIE0</accession>
<evidence type="ECO:0008006" key="3">
    <source>
        <dbReference type="Google" id="ProtNLM"/>
    </source>
</evidence>
<dbReference type="Pfam" id="PF00067">
    <property type="entry name" value="p450"/>
    <property type="match status" value="1"/>
</dbReference>
<dbReference type="InterPro" id="IPR036396">
    <property type="entry name" value="Cyt_P450_sf"/>
</dbReference>
<comment type="similarity">
    <text evidence="1">Belongs to the cytochrome P450 family.</text>
</comment>
<feature type="non-terminal residue" evidence="2">
    <location>
        <position position="402"/>
    </location>
</feature>
<dbReference type="GO" id="GO:0005506">
    <property type="term" value="F:iron ion binding"/>
    <property type="evidence" value="ECO:0007669"/>
    <property type="project" value="InterPro"/>
</dbReference>
<dbReference type="PANTHER" id="PTHR46696">
    <property type="entry name" value="P450, PUTATIVE (EUROFUNG)-RELATED"/>
    <property type="match status" value="1"/>
</dbReference>
<protein>
    <recommendedName>
        <fullName evidence="3">Cytochrome P450</fullName>
    </recommendedName>
</protein>